<evidence type="ECO:0000313" key="2">
    <source>
        <dbReference type="EMBL" id="NNH03739.1"/>
    </source>
</evidence>
<feature type="transmembrane region" description="Helical" evidence="1">
    <location>
        <begin position="79"/>
        <end position="98"/>
    </location>
</feature>
<reference evidence="2 3" key="1">
    <citation type="submission" date="2020-05" db="EMBL/GenBank/DDBJ databases">
        <title>MicrobeNet Type strains.</title>
        <authorList>
            <person name="Nicholson A.C."/>
        </authorList>
    </citation>
    <scope>NUCLEOTIDE SEQUENCE [LARGE SCALE GENOMIC DNA]</scope>
    <source>
        <strain evidence="2 3">JCM 14282</strain>
    </source>
</reference>
<keyword evidence="1" id="KW-1133">Transmembrane helix</keyword>
<dbReference type="InterPro" id="IPR005325">
    <property type="entry name" value="DUF308_memb"/>
</dbReference>
<accession>A0A7Y2M0I5</accession>
<dbReference type="PANTHER" id="PTHR34853">
    <property type="match status" value="1"/>
</dbReference>
<keyword evidence="1" id="KW-0812">Transmembrane</keyword>
<protein>
    <recommendedName>
        <fullName evidence="4">Secretory lipase</fullName>
    </recommendedName>
</protein>
<dbReference type="AlphaFoldDB" id="A0A7Y2M0I5"/>
<evidence type="ECO:0000256" key="1">
    <source>
        <dbReference type="SAM" id="Phobius"/>
    </source>
</evidence>
<dbReference type="Gene3D" id="1.10.260.130">
    <property type="match status" value="1"/>
</dbReference>
<comment type="caution">
    <text evidence="2">The sequence shown here is derived from an EMBL/GenBank/DDBJ whole genome shotgun (WGS) entry which is preliminary data.</text>
</comment>
<proteinExistence type="predicted"/>
<evidence type="ECO:0000313" key="3">
    <source>
        <dbReference type="Proteomes" id="UP000543598"/>
    </source>
</evidence>
<dbReference type="GO" id="GO:0016042">
    <property type="term" value="P:lipid catabolic process"/>
    <property type="evidence" value="ECO:0007669"/>
    <property type="project" value="InterPro"/>
</dbReference>
<keyword evidence="1" id="KW-0472">Membrane</keyword>
<dbReference type="RefSeq" id="WP_167036249.1">
    <property type="nucleotide sequence ID" value="NZ_BAAANA010000001.1"/>
</dbReference>
<dbReference type="EMBL" id="JABEMB010000008">
    <property type="protein sequence ID" value="NNH03739.1"/>
    <property type="molecule type" value="Genomic_DNA"/>
</dbReference>
<dbReference type="InterPro" id="IPR029058">
    <property type="entry name" value="AB_hydrolase_fold"/>
</dbReference>
<feature type="transmembrane region" description="Helical" evidence="1">
    <location>
        <begin position="21"/>
        <end position="39"/>
    </location>
</feature>
<sequence length="601" mass="62450">MTQSVIPRGRIRPWFARLPRWVRAVVGLASVALGAVVITRPTTSLGVLALLIGAGLVLAGLLELVGGGQSEEGERTPRWHVLAAVLWIVAGVFVLVFPGLTVRVVALVVGVALIVNGVLSVLSVFRRGQTLDARIAALLLGLAGVAFGLLALLWPDITLLIVAVVFGARLVIVGLLELWRAVRGARAVREGTDAAPSALSRWTRTIAAVAAVVLAVAAGAASVALRSGAPVTDDFYAAPRTVPSEPGQLIRSEPFTREVPEGARAWRILYTTTNGDGTPAVASGLVVVPAEGFGKWPVIEWTHGTTGFAQQCAPSLLAEPFESGALFVLPEILANGWALVATDYIGLGTGTPHPYLIGQPTGRAALDSVRAARQLEAADLGGQTVAWGHSQGGAAALWAGAIADSYAPDVGLAGVAALAPASNLPGLIDALPDVPGGSIFGSFAIAGFTSIYPDVTFREYVRPGAEVTVREAAGRCLAEPGVFASLLTALGLSRDPEIMAKSPNEGPFGRRLVENIPPATITAPVLLAQGKDDPLVTPAAQDAFVRGLCDAGRPVDYRLYAGRSHVQLVEPDSPLVPQLVEWTKARLSGEPGLAACNRAEY</sequence>
<feature type="transmembrane region" description="Helical" evidence="1">
    <location>
        <begin position="137"/>
        <end position="154"/>
    </location>
</feature>
<name>A0A7Y2M0I5_9MICO</name>
<feature type="transmembrane region" description="Helical" evidence="1">
    <location>
        <begin position="45"/>
        <end position="67"/>
    </location>
</feature>
<dbReference type="SUPFAM" id="SSF53474">
    <property type="entry name" value="alpha/beta-Hydrolases"/>
    <property type="match status" value="1"/>
</dbReference>
<organism evidence="2 3">
    <name type="scientific">Microbacterium ulmi</name>
    <dbReference type="NCBI Taxonomy" id="179095"/>
    <lineage>
        <taxon>Bacteria</taxon>
        <taxon>Bacillati</taxon>
        <taxon>Actinomycetota</taxon>
        <taxon>Actinomycetes</taxon>
        <taxon>Micrococcales</taxon>
        <taxon>Microbacteriaceae</taxon>
        <taxon>Microbacterium</taxon>
    </lineage>
</organism>
<dbReference type="GO" id="GO:0004806">
    <property type="term" value="F:triacylglycerol lipase activity"/>
    <property type="evidence" value="ECO:0007669"/>
    <property type="project" value="InterPro"/>
</dbReference>
<dbReference type="Pfam" id="PF03583">
    <property type="entry name" value="LIP"/>
    <property type="match status" value="1"/>
</dbReference>
<gene>
    <name evidence="2" type="ORF">HLA99_07750</name>
</gene>
<keyword evidence="3" id="KW-1185">Reference proteome</keyword>
<dbReference type="InterPro" id="IPR005152">
    <property type="entry name" value="Lipase_secreted"/>
</dbReference>
<evidence type="ECO:0008006" key="4">
    <source>
        <dbReference type="Google" id="ProtNLM"/>
    </source>
</evidence>
<dbReference type="Proteomes" id="UP000543598">
    <property type="component" value="Unassembled WGS sequence"/>
</dbReference>
<feature type="transmembrane region" description="Helical" evidence="1">
    <location>
        <begin position="206"/>
        <end position="225"/>
    </location>
</feature>
<dbReference type="Gene3D" id="3.40.50.1820">
    <property type="entry name" value="alpha/beta hydrolase"/>
    <property type="match status" value="1"/>
</dbReference>
<dbReference type="PANTHER" id="PTHR34853:SF1">
    <property type="entry name" value="LIPASE 5"/>
    <property type="match status" value="1"/>
</dbReference>
<feature type="transmembrane region" description="Helical" evidence="1">
    <location>
        <begin position="160"/>
        <end position="179"/>
    </location>
</feature>
<dbReference type="Pfam" id="PF03729">
    <property type="entry name" value="DUF308"/>
    <property type="match status" value="2"/>
</dbReference>
<feature type="transmembrane region" description="Helical" evidence="1">
    <location>
        <begin position="104"/>
        <end position="125"/>
    </location>
</feature>